<comment type="caution">
    <text evidence="5">The sequence shown here is derived from an EMBL/GenBank/DDBJ whole genome shotgun (WGS) entry which is preliminary data.</text>
</comment>
<accession>A0ABP4R6Y5</accession>
<dbReference type="Gene3D" id="3.40.50.280">
    <property type="entry name" value="Cobalamin-binding domain"/>
    <property type="match status" value="1"/>
</dbReference>
<dbReference type="PROSITE" id="PS51332">
    <property type="entry name" value="B12_BINDING"/>
    <property type="match status" value="1"/>
</dbReference>
<name>A0ABP4R6Y5_9ACTN</name>
<evidence type="ECO:0000256" key="2">
    <source>
        <dbReference type="ARBA" id="ARBA00023285"/>
    </source>
</evidence>
<dbReference type="PANTHER" id="PTHR45833">
    <property type="entry name" value="METHIONINE SYNTHASE"/>
    <property type="match status" value="1"/>
</dbReference>
<dbReference type="InterPro" id="IPR006158">
    <property type="entry name" value="Cobalamin-bd"/>
</dbReference>
<dbReference type="Pfam" id="PF02607">
    <property type="entry name" value="B12-binding_2"/>
    <property type="match status" value="1"/>
</dbReference>
<evidence type="ECO:0000313" key="6">
    <source>
        <dbReference type="Proteomes" id="UP001500064"/>
    </source>
</evidence>
<evidence type="ECO:0000256" key="3">
    <source>
        <dbReference type="SAM" id="MobiDB-lite"/>
    </source>
</evidence>
<sequence length="401" mass="43116">MKDDIEERAEALWAAATAGDEYAATGVAMAALDAGVPMETLLLDIVAAVQSRVGHEWAANRITVAQEHTTTAVNERVLTALADRTTERIADHTAGRTAGRGGAAGLGRVAVACIDGEWHAFPARLLTEVLRTRGWDVDYLGAQVSTPQLVAHLHRTNPDVVALSTSLAVRLPAAHMAITACRAAGMPVLAGGPAFGADGRYARLLGADAWAPDARAAADLLSAGPLPRRACSVQDDLPHLDGREYSHVTRSAPDLVRTVLDDLTRRLPETASRNEQQTEPRAEQWAAQQTEPQAEQWGAQPVEHRPAPGEGWRWFEQTAEEVAHIVDFLRAALYVEDPEILSSFVRWMADTHEARGVSPALLRSMLESLAARLTDFPHAVGALARAEAALRLPHHTEPPGA</sequence>
<dbReference type="InterPro" id="IPR050554">
    <property type="entry name" value="Met_Synthase/Corrinoid"/>
</dbReference>
<dbReference type="SUPFAM" id="SSF52242">
    <property type="entry name" value="Cobalamin (vitamin B12)-binding domain"/>
    <property type="match status" value="1"/>
</dbReference>
<feature type="domain" description="B12-binding" evidence="4">
    <location>
        <begin position="106"/>
        <end position="231"/>
    </location>
</feature>
<feature type="region of interest" description="Disordered" evidence="3">
    <location>
        <begin position="268"/>
        <end position="305"/>
    </location>
</feature>
<dbReference type="InterPro" id="IPR036724">
    <property type="entry name" value="Cobalamin-bd_sf"/>
</dbReference>
<dbReference type="Proteomes" id="UP001500064">
    <property type="component" value="Unassembled WGS sequence"/>
</dbReference>
<keyword evidence="6" id="KW-1185">Reference proteome</keyword>
<keyword evidence="1" id="KW-0479">Metal-binding</keyword>
<gene>
    <name evidence="5" type="ORF">GCM10009733_034610</name>
</gene>
<dbReference type="Gene3D" id="1.10.1240.10">
    <property type="entry name" value="Methionine synthase domain"/>
    <property type="match status" value="1"/>
</dbReference>
<proteinExistence type="predicted"/>
<dbReference type="Pfam" id="PF02310">
    <property type="entry name" value="B12-binding"/>
    <property type="match status" value="1"/>
</dbReference>
<dbReference type="CDD" id="cd02065">
    <property type="entry name" value="B12-binding_like"/>
    <property type="match status" value="1"/>
</dbReference>
<reference evidence="6" key="1">
    <citation type="journal article" date="2019" name="Int. J. Syst. Evol. Microbiol.">
        <title>The Global Catalogue of Microorganisms (GCM) 10K type strain sequencing project: providing services to taxonomists for standard genome sequencing and annotation.</title>
        <authorList>
            <consortium name="The Broad Institute Genomics Platform"/>
            <consortium name="The Broad Institute Genome Sequencing Center for Infectious Disease"/>
            <person name="Wu L."/>
            <person name="Ma J."/>
        </authorList>
    </citation>
    <scope>NUCLEOTIDE SEQUENCE [LARGE SCALE GENOMIC DNA]</scope>
    <source>
        <strain evidence="6">JCM 13929</strain>
    </source>
</reference>
<dbReference type="InterPro" id="IPR003759">
    <property type="entry name" value="Cbl-bd_cap"/>
</dbReference>
<dbReference type="RefSeq" id="WP_346105856.1">
    <property type="nucleotide sequence ID" value="NZ_BAAAMU010000021.1"/>
</dbReference>
<protein>
    <submittedName>
        <fullName evidence="5">Cobalamin B12-binding domain-containing protein</fullName>
    </submittedName>
</protein>
<evidence type="ECO:0000259" key="4">
    <source>
        <dbReference type="PROSITE" id="PS51332"/>
    </source>
</evidence>
<dbReference type="InterPro" id="IPR036594">
    <property type="entry name" value="Meth_synthase_dom"/>
</dbReference>
<organism evidence="5 6">
    <name type="scientific">Nonomuraea maheshkhaliensis</name>
    <dbReference type="NCBI Taxonomy" id="419590"/>
    <lineage>
        <taxon>Bacteria</taxon>
        <taxon>Bacillati</taxon>
        <taxon>Actinomycetota</taxon>
        <taxon>Actinomycetes</taxon>
        <taxon>Streptosporangiales</taxon>
        <taxon>Streptosporangiaceae</taxon>
        <taxon>Nonomuraea</taxon>
    </lineage>
</organism>
<dbReference type="PANTHER" id="PTHR45833:SF1">
    <property type="entry name" value="METHIONINE SYNTHASE"/>
    <property type="match status" value="1"/>
</dbReference>
<dbReference type="EMBL" id="BAAAMU010000021">
    <property type="protein sequence ID" value="GAA1634665.1"/>
    <property type="molecule type" value="Genomic_DNA"/>
</dbReference>
<evidence type="ECO:0000313" key="5">
    <source>
        <dbReference type="EMBL" id="GAA1634665.1"/>
    </source>
</evidence>
<evidence type="ECO:0000256" key="1">
    <source>
        <dbReference type="ARBA" id="ARBA00022723"/>
    </source>
</evidence>
<keyword evidence="2" id="KW-0170">Cobalt</keyword>